<sequence>MSIVGQNDHAPQLLRAKLPLTAFEEAQHLHHEIHLVEHGERVLYPSLLPWIDLDGGVQSLAFHFAELFRDFIICTRETRTKESKIRYAVSDGQHTVHASLTFTASKPFVKLVSGRAFLPSAASKDAGSEFLLITFRKSVQPQILMLTWKILGQFLFSFEFYILITLLYRFQIHPGTGSSPFRVLSKTGQLVQSSSFQQRDINQNRVFLALQAFGSMTGLSSQPTMTIPIRIVASTISSSVGNFSQDAISDQMVLKKQAKVLVLRLKSEGLSVPMSSSVSITEELLDVVMEEDGTDISDIKFVLADKPNQGTLLLQSSKCSLPPSPCVSACRNGHQPDELEYRLVQKPQSGSLVNRRSGQPIISAFNQNQLFNAEVVYLKSPTATGAPEEEWMVLRACSTGARQAKCSAPTILKIKLEMDNQMGPEVVHNEILSIPSTPPVNSKPRSGIITQKHLKAVDPDTPTNELKYLVWQPIGGRLAWLDQPLQGVHSFTQADLENDTSQLVFIPNQDGSTLSNSGFSFLVTDGLHQSRPEWFTVERVRVRKTVVLEANARLNAAPGIASVISVDMLRANISNVEPEDILFRVTRLPQHGRLLLEKVQRPVDEFTQADINTRRLTYQPQSDLGGWSQRDHFNFVVVAAAKTHSSEEQVRQHQKDEEFRFRIITSYSNVPTSSLHKFVNTLPIVVKGLGGSVAINASHLNLTKLSTLCDDALFVEVYRSPRHGRLVKLSEQLATPPTPSNSREETEPDEDVASRQPEDEEGDSEGDNSQSSTTDTKSSVEMSAEELHSGRQLVYRHIPTQELEQDEEDEFTFSVYSLREKHRKGSVY</sequence>
<keyword evidence="6" id="KW-1185">Reference proteome</keyword>
<dbReference type="PANTHER" id="PTHR45739">
    <property type="entry name" value="MATRIX PROTEIN, PUTATIVE-RELATED"/>
    <property type="match status" value="1"/>
</dbReference>
<dbReference type="WBParaSite" id="jg8421">
    <property type="protein sequence ID" value="jg8421"/>
    <property type="gene ID" value="jg8421"/>
</dbReference>
<dbReference type="PROSITE" id="PS51854">
    <property type="entry name" value="CSPG"/>
    <property type="match status" value="1"/>
</dbReference>
<dbReference type="InterPro" id="IPR039005">
    <property type="entry name" value="CSPG_rpt"/>
</dbReference>
<proteinExistence type="predicted"/>
<evidence type="ECO:0000256" key="1">
    <source>
        <dbReference type="ARBA" id="ARBA00022729"/>
    </source>
</evidence>
<evidence type="ECO:0000256" key="2">
    <source>
        <dbReference type="ARBA" id="ARBA00022737"/>
    </source>
</evidence>
<name>A0A915ESB1_9BILA</name>
<dbReference type="PANTHER" id="PTHR45739:SF8">
    <property type="entry name" value="FRAS1-RELATED EXTRACELLULAR MATRIX PROTEIN 1"/>
    <property type="match status" value="1"/>
</dbReference>
<evidence type="ECO:0000313" key="6">
    <source>
        <dbReference type="Proteomes" id="UP000887574"/>
    </source>
</evidence>
<feature type="region of interest" description="Disordered" evidence="5">
    <location>
        <begin position="728"/>
        <end position="810"/>
    </location>
</feature>
<keyword evidence="2" id="KW-0677">Repeat</keyword>
<evidence type="ECO:0000313" key="7">
    <source>
        <dbReference type="WBParaSite" id="jg8421"/>
    </source>
</evidence>
<evidence type="ECO:0000256" key="3">
    <source>
        <dbReference type="ARBA" id="ARBA00023180"/>
    </source>
</evidence>
<accession>A0A915ESB1</accession>
<dbReference type="Pfam" id="PF16184">
    <property type="entry name" value="Cadherin_3"/>
    <property type="match status" value="2"/>
</dbReference>
<dbReference type="Proteomes" id="UP000887574">
    <property type="component" value="Unplaced"/>
</dbReference>
<evidence type="ECO:0000256" key="5">
    <source>
        <dbReference type="SAM" id="MobiDB-lite"/>
    </source>
</evidence>
<protein>
    <submittedName>
        <fullName evidence="7">Uncharacterized protein</fullName>
    </submittedName>
</protein>
<dbReference type="AlphaFoldDB" id="A0A915ESB1"/>
<dbReference type="GO" id="GO:0009653">
    <property type="term" value="P:anatomical structure morphogenesis"/>
    <property type="evidence" value="ECO:0007669"/>
    <property type="project" value="TreeGrafter"/>
</dbReference>
<organism evidence="6 7">
    <name type="scientific">Ditylenchus dipsaci</name>
    <dbReference type="NCBI Taxonomy" id="166011"/>
    <lineage>
        <taxon>Eukaryota</taxon>
        <taxon>Metazoa</taxon>
        <taxon>Ecdysozoa</taxon>
        <taxon>Nematoda</taxon>
        <taxon>Chromadorea</taxon>
        <taxon>Rhabditida</taxon>
        <taxon>Tylenchina</taxon>
        <taxon>Tylenchomorpha</taxon>
        <taxon>Sphaerularioidea</taxon>
        <taxon>Anguinidae</taxon>
        <taxon>Anguininae</taxon>
        <taxon>Ditylenchus</taxon>
    </lineage>
</organism>
<feature type="repeat" description="CSPG" evidence="4">
    <location>
        <begin position="545"/>
        <end position="638"/>
    </location>
</feature>
<reference evidence="7" key="1">
    <citation type="submission" date="2022-11" db="UniProtKB">
        <authorList>
            <consortium name="WormBaseParasite"/>
        </authorList>
    </citation>
    <scope>IDENTIFICATION</scope>
</reference>
<evidence type="ECO:0000256" key="4">
    <source>
        <dbReference type="PROSITE-ProRule" id="PRU01201"/>
    </source>
</evidence>
<keyword evidence="1" id="KW-0732">Signal</keyword>
<dbReference type="InterPro" id="IPR051561">
    <property type="entry name" value="FRAS1_ECM"/>
</dbReference>
<keyword evidence="3" id="KW-0325">Glycoprotein</keyword>